<keyword evidence="2" id="KW-1133">Transmembrane helix</keyword>
<keyword evidence="2" id="KW-0472">Membrane</keyword>
<dbReference type="PANTHER" id="PTHR38434">
    <property type="entry name" value="BLL2549 PROTEIN"/>
    <property type="match status" value="1"/>
</dbReference>
<feature type="transmembrane region" description="Helical" evidence="2">
    <location>
        <begin position="548"/>
        <end position="568"/>
    </location>
</feature>
<keyword evidence="2" id="KW-0812">Transmembrane</keyword>
<gene>
    <name evidence="3" type="ORF">LEP1GSC029_0596</name>
</gene>
<feature type="transmembrane region" description="Helical" evidence="2">
    <location>
        <begin position="252"/>
        <end position="275"/>
    </location>
</feature>
<feature type="transmembrane region" description="Helical" evidence="2">
    <location>
        <begin position="580"/>
        <end position="600"/>
    </location>
</feature>
<evidence type="ECO:0000256" key="1">
    <source>
        <dbReference type="SAM" id="Coils"/>
    </source>
</evidence>
<feature type="transmembrane region" description="Helical" evidence="2">
    <location>
        <begin position="406"/>
        <end position="424"/>
    </location>
</feature>
<organism evidence="3 4">
    <name type="scientific">Leptospira interrogans str. 2002000626</name>
    <dbReference type="NCBI Taxonomy" id="996803"/>
    <lineage>
        <taxon>Bacteria</taxon>
        <taxon>Pseudomonadati</taxon>
        <taxon>Spirochaetota</taxon>
        <taxon>Spirochaetia</taxon>
        <taxon>Leptospirales</taxon>
        <taxon>Leptospiraceae</taxon>
        <taxon>Leptospira</taxon>
    </lineage>
</organism>
<feature type="transmembrane region" description="Helical" evidence="2">
    <location>
        <begin position="295"/>
        <end position="312"/>
    </location>
</feature>
<feature type="transmembrane region" description="Helical" evidence="2">
    <location>
        <begin position="324"/>
        <end position="343"/>
    </location>
</feature>
<protein>
    <submittedName>
        <fullName evidence="3">Membrane protein, PF10101 family</fullName>
    </submittedName>
</protein>
<reference evidence="3 4" key="1">
    <citation type="submission" date="2013-02" db="EMBL/GenBank/DDBJ databases">
        <authorList>
            <person name="Harkins D.M."/>
            <person name="Durkin A.S."/>
            <person name="Brinkac L.M."/>
            <person name="Haft D.H."/>
            <person name="Selengut J.D."/>
            <person name="Sanka R."/>
            <person name="DePew J."/>
            <person name="Purushe J."/>
            <person name="Whelen A.C."/>
            <person name="Vinetz J.M."/>
            <person name="Sutton G.G."/>
            <person name="Nierman W.C."/>
            <person name="Fouts D.E."/>
        </authorList>
    </citation>
    <scope>NUCLEOTIDE SEQUENCE [LARGE SCALE GENOMIC DNA]</scope>
    <source>
        <strain evidence="3 4">2002000626</strain>
    </source>
</reference>
<dbReference type="AlphaFoldDB" id="A0A829D5S5"/>
<dbReference type="EMBL" id="AFJL02000147">
    <property type="protein sequence ID" value="EMY04249.1"/>
    <property type="molecule type" value="Genomic_DNA"/>
</dbReference>
<feature type="transmembrane region" description="Helical" evidence="2">
    <location>
        <begin position="180"/>
        <end position="196"/>
    </location>
</feature>
<proteinExistence type="predicted"/>
<feature type="transmembrane region" description="Helical" evidence="2">
    <location>
        <begin position="202"/>
        <end position="220"/>
    </location>
</feature>
<name>A0A829D5S5_LEPIR</name>
<evidence type="ECO:0000313" key="3">
    <source>
        <dbReference type="EMBL" id="EMY04249.1"/>
    </source>
</evidence>
<feature type="transmembrane region" description="Helical" evidence="2">
    <location>
        <begin position="468"/>
        <end position="486"/>
    </location>
</feature>
<feature type="transmembrane region" description="Helical" evidence="2">
    <location>
        <begin position="381"/>
        <end position="399"/>
    </location>
</feature>
<feature type="transmembrane region" description="Helical" evidence="2">
    <location>
        <begin position="156"/>
        <end position="175"/>
    </location>
</feature>
<feature type="transmembrane region" description="Helical" evidence="2">
    <location>
        <begin position="227"/>
        <end position="246"/>
    </location>
</feature>
<keyword evidence="1" id="KW-0175">Coiled coil</keyword>
<dbReference type="PANTHER" id="PTHR38434:SF1">
    <property type="entry name" value="BLL2549 PROTEIN"/>
    <property type="match status" value="1"/>
</dbReference>
<feature type="transmembrane region" description="Helical" evidence="2">
    <location>
        <begin position="355"/>
        <end position="375"/>
    </location>
</feature>
<feature type="transmembrane region" description="Helical" evidence="2">
    <location>
        <begin position="64"/>
        <end position="87"/>
    </location>
</feature>
<comment type="caution">
    <text evidence="3">The sequence shown here is derived from an EMBL/GenBank/DDBJ whole genome shotgun (WGS) entry which is preliminary data.</text>
</comment>
<feature type="transmembrane region" description="Helical" evidence="2">
    <location>
        <begin position="440"/>
        <end position="456"/>
    </location>
</feature>
<feature type="transmembrane region" description="Helical" evidence="2">
    <location>
        <begin position="522"/>
        <end position="542"/>
    </location>
</feature>
<sequence length="1009" mass="117269">MDLKKIQKRLDELEAEIVSLKKEIFTYSKNQTDIEPKEAASTAFVSSSPTSETLPKKRSPEWELFLGGNFLGKLGLFSILLASVWFIKYAFDNRWVNESGRILIGLSIGFGVCITGLQLARKKFRILPESVLGAGFSIVYLSLFGGYYYYDLFSLSETFLYLSLLSIFSSGLAYWIRKEILYIFALIGSILSPVLISQGENSYQFLFGYLVFLNILLFLISRKIPWIASSFFLLIANFVLYHFWAIKNINQSGFIVPFLFINITYLLFTYGKVFFFPKLLQKNKNSGGIFPQWNWIFYPIFLVLNSLNFGFMGYTQIEGTYPKFSSHFILFGAILFSLWILISRKKSDFFYPSQLEIFEMIHLYLLLGFTFAALLNFSEGNWLTFAWIIFAGVISLLSSKFQNTHLRYVSAGFWILTLFKLYFFNPMDDVNRLFLLNERFALYVLSSLFLFGTYYIQKNKDSFWFHRGFIYMGIFTFILGTLIDVYHTVHNEHYRNLGYSYVLAFYAAVFLFIGFKYSFRSLRIAGFIVTAVLVGKFYFYDIWTMSKIVRIIAGFTLGTGFILVSLFYQKFKDKIINDQNTSGLLLLFLAIFASFFASPLNAEKIDTKGYRYYKEIQIPKLSNPTGSEEGEKLFYGRIKLDEDIVRHSGINDRKIVYNDRKVPFISRNVMGAYEGGEKKVNLLFQEKDEDMNGIYVLKLPKIPSKTRYKSIVAEGSGEYEIKGRIYLGKTLDDWKLDSDFTIYSYNGENVLNEIKFNSDDEKFVRIEISQNASNIKLEFTKVLYESVSEKMEFKKTVEKSDLESGFNSDTRSSVFYFRNPMKVPIHRAMLFIKENKFERKVNVFFKNSSKEFELLEEGTIFHKQNGSSEINLVFSKPISSELKIEIFDGDDDPLTLEKMEVFILQEEIIFPLKLENDSESIQNLRIYYGNPYAFYPEFDFEKTFSDSIHLNEAIIQKESENENFGYSIGEPPVSTWIIRGFFFFGLTILTFLTYKVFRSKTLDLDGPTI</sequence>
<dbReference type="Pfam" id="PF10101">
    <property type="entry name" value="DUF2339"/>
    <property type="match status" value="2"/>
</dbReference>
<feature type="transmembrane region" description="Helical" evidence="2">
    <location>
        <begin position="498"/>
        <end position="515"/>
    </location>
</feature>
<accession>A0A829D5S5</accession>
<evidence type="ECO:0000256" key="2">
    <source>
        <dbReference type="SAM" id="Phobius"/>
    </source>
</evidence>
<feature type="transmembrane region" description="Helical" evidence="2">
    <location>
        <begin position="976"/>
        <end position="994"/>
    </location>
</feature>
<dbReference type="Proteomes" id="UP000012329">
    <property type="component" value="Unassembled WGS sequence"/>
</dbReference>
<feature type="transmembrane region" description="Helical" evidence="2">
    <location>
        <begin position="99"/>
        <end position="119"/>
    </location>
</feature>
<feature type="coiled-coil region" evidence="1">
    <location>
        <begin position="3"/>
        <end position="30"/>
    </location>
</feature>
<feature type="transmembrane region" description="Helical" evidence="2">
    <location>
        <begin position="131"/>
        <end position="150"/>
    </location>
</feature>
<dbReference type="InterPro" id="IPR019286">
    <property type="entry name" value="DUF2339_TM"/>
</dbReference>
<evidence type="ECO:0000313" key="4">
    <source>
        <dbReference type="Proteomes" id="UP000012329"/>
    </source>
</evidence>